<dbReference type="InterPro" id="IPR029045">
    <property type="entry name" value="ClpP/crotonase-like_dom_sf"/>
</dbReference>
<dbReference type="InterPro" id="IPR014748">
    <property type="entry name" value="Enoyl-CoA_hydra_C"/>
</dbReference>
<dbReference type="Gene3D" id="3.90.226.10">
    <property type="entry name" value="2-enoyl-CoA Hydratase, Chain A, domain 1"/>
    <property type="match status" value="1"/>
</dbReference>
<comment type="similarity">
    <text evidence="1 3">Belongs to the enoyl-CoA hydratase/isomerase family.</text>
</comment>
<sequence>MSEDNELLFEVDGHVAVITLNRPHKLNAVTPDMAKAIEAAIAECDASDTIRCVVITGAGEKAFCAGSDIKTLDQYKTPWQFRNRGDYCDAVRLCRKPTIAAVNGYALGGGLETAMSCDIRISSTNARFAAPEIKLGWIGGGGMAAGLAHSIGASNAAMMILTGDVIDAETARSWGLVTEVVEPGELVARAREIAHIIASRAPIAAETAKLNLKAAHAMPYEKAVEYERDLQTICFATEDAQEGRAAFAEKRAPVFNRR</sequence>
<dbReference type="InterPro" id="IPR001753">
    <property type="entry name" value="Enoyl-CoA_hydra/iso"/>
</dbReference>
<dbReference type="PROSITE" id="PS00166">
    <property type="entry name" value="ENOYL_COA_HYDRATASE"/>
    <property type="match status" value="1"/>
</dbReference>
<proteinExistence type="inferred from homology"/>
<organism evidence="4 5">
    <name type="scientific">Brevundimonas mediterranea</name>
    <dbReference type="NCBI Taxonomy" id="74329"/>
    <lineage>
        <taxon>Bacteria</taxon>
        <taxon>Pseudomonadati</taxon>
        <taxon>Pseudomonadota</taxon>
        <taxon>Alphaproteobacteria</taxon>
        <taxon>Caulobacterales</taxon>
        <taxon>Caulobacteraceae</taxon>
        <taxon>Brevundimonas</taxon>
    </lineage>
</organism>
<dbReference type="EC" id="4.2.1.17" evidence="4"/>
<evidence type="ECO:0000256" key="3">
    <source>
        <dbReference type="RuleBase" id="RU003707"/>
    </source>
</evidence>
<dbReference type="Gene3D" id="1.10.12.10">
    <property type="entry name" value="Lyase 2-enoyl-coa Hydratase, Chain A, domain 2"/>
    <property type="match status" value="1"/>
</dbReference>
<keyword evidence="2 4" id="KW-0456">Lyase</keyword>
<evidence type="ECO:0000256" key="2">
    <source>
        <dbReference type="ARBA" id="ARBA00023239"/>
    </source>
</evidence>
<dbReference type="SUPFAM" id="SSF52096">
    <property type="entry name" value="ClpP/crotonase"/>
    <property type="match status" value="1"/>
</dbReference>
<comment type="caution">
    <text evidence="4">The sequence shown here is derived from an EMBL/GenBank/DDBJ whole genome shotgun (WGS) entry which is preliminary data.</text>
</comment>
<dbReference type="Proteomes" id="UP000532936">
    <property type="component" value="Unassembled WGS sequence"/>
</dbReference>
<reference evidence="4 5" key="1">
    <citation type="submission" date="2020-08" db="EMBL/GenBank/DDBJ databases">
        <title>Genomic Encyclopedia of Type Strains, Phase IV (KMG-IV): sequencing the most valuable type-strain genomes for metagenomic binning, comparative biology and taxonomic classification.</title>
        <authorList>
            <person name="Goeker M."/>
        </authorList>
    </citation>
    <scope>NUCLEOTIDE SEQUENCE [LARGE SCALE GENOMIC DNA]</scope>
    <source>
        <strain evidence="4 5">DSM 14878</strain>
    </source>
</reference>
<gene>
    <name evidence="4" type="ORF">GGR11_002009</name>
</gene>
<dbReference type="GO" id="GO:0004300">
    <property type="term" value="F:enoyl-CoA hydratase activity"/>
    <property type="evidence" value="ECO:0007669"/>
    <property type="project" value="UniProtKB-EC"/>
</dbReference>
<dbReference type="GO" id="GO:0006635">
    <property type="term" value="P:fatty acid beta-oxidation"/>
    <property type="evidence" value="ECO:0007669"/>
    <property type="project" value="TreeGrafter"/>
</dbReference>
<dbReference type="FunFam" id="3.90.226.10:FF:000009">
    <property type="entry name" value="Carnitinyl-CoA dehydratase"/>
    <property type="match status" value="1"/>
</dbReference>
<dbReference type="PANTHER" id="PTHR11941">
    <property type="entry name" value="ENOYL-COA HYDRATASE-RELATED"/>
    <property type="match status" value="1"/>
</dbReference>
<dbReference type="Pfam" id="PF00378">
    <property type="entry name" value="ECH_1"/>
    <property type="match status" value="1"/>
</dbReference>
<dbReference type="RefSeq" id="WP_183196599.1">
    <property type="nucleotide sequence ID" value="NZ_JACIDA010000002.1"/>
</dbReference>
<dbReference type="EMBL" id="JACIDA010000002">
    <property type="protein sequence ID" value="MBB3872456.1"/>
    <property type="molecule type" value="Genomic_DNA"/>
</dbReference>
<dbReference type="AlphaFoldDB" id="A0A7W6EZW1"/>
<evidence type="ECO:0000313" key="5">
    <source>
        <dbReference type="Proteomes" id="UP000532936"/>
    </source>
</evidence>
<dbReference type="FunFam" id="1.10.12.10:FF:000001">
    <property type="entry name" value="Probable enoyl-CoA hydratase, mitochondrial"/>
    <property type="match status" value="1"/>
</dbReference>
<accession>A0A7W6EZW1</accession>
<protein>
    <submittedName>
        <fullName evidence="4">Enoyl-CoA hydratase</fullName>
        <ecNumber evidence="4">4.2.1.17</ecNumber>
    </submittedName>
</protein>
<dbReference type="CDD" id="cd06558">
    <property type="entry name" value="crotonase-like"/>
    <property type="match status" value="1"/>
</dbReference>
<name>A0A7W6EZW1_9CAUL</name>
<evidence type="ECO:0000256" key="1">
    <source>
        <dbReference type="ARBA" id="ARBA00005254"/>
    </source>
</evidence>
<evidence type="ECO:0000313" key="4">
    <source>
        <dbReference type="EMBL" id="MBB3872456.1"/>
    </source>
</evidence>
<dbReference type="PANTHER" id="PTHR11941:SF54">
    <property type="entry name" value="ENOYL-COA HYDRATASE, MITOCHONDRIAL"/>
    <property type="match status" value="1"/>
</dbReference>
<dbReference type="InterPro" id="IPR018376">
    <property type="entry name" value="Enoyl-CoA_hyd/isom_CS"/>
</dbReference>